<keyword evidence="2" id="KW-0378">Hydrolase</keyword>
<feature type="domain" description="Nudix hydrolase" evidence="3">
    <location>
        <begin position="2"/>
        <end position="145"/>
    </location>
</feature>
<evidence type="ECO:0000259" key="3">
    <source>
        <dbReference type="PROSITE" id="PS51462"/>
    </source>
</evidence>
<dbReference type="SUPFAM" id="SSF55811">
    <property type="entry name" value="Nudix"/>
    <property type="match status" value="1"/>
</dbReference>
<dbReference type="RefSeq" id="WP_344881066.1">
    <property type="nucleotide sequence ID" value="NZ_BAABCJ010000001.1"/>
</dbReference>
<dbReference type="InterPro" id="IPR020084">
    <property type="entry name" value="NUDIX_hydrolase_CS"/>
</dbReference>
<evidence type="ECO:0000256" key="1">
    <source>
        <dbReference type="ARBA" id="ARBA00001946"/>
    </source>
</evidence>
<evidence type="ECO:0000313" key="4">
    <source>
        <dbReference type="EMBL" id="GAA3699803.1"/>
    </source>
</evidence>
<gene>
    <name evidence="4" type="ORF">GCM10022377_11000</name>
</gene>
<evidence type="ECO:0000313" key="5">
    <source>
        <dbReference type="Proteomes" id="UP001501536"/>
    </source>
</evidence>
<organism evidence="4 5">
    <name type="scientific">Zhihengliuella alba</name>
    <dbReference type="NCBI Taxonomy" id="547018"/>
    <lineage>
        <taxon>Bacteria</taxon>
        <taxon>Bacillati</taxon>
        <taxon>Actinomycetota</taxon>
        <taxon>Actinomycetes</taxon>
        <taxon>Micrococcales</taxon>
        <taxon>Micrococcaceae</taxon>
        <taxon>Zhihengliuella</taxon>
    </lineage>
</organism>
<dbReference type="EMBL" id="BAABCJ010000001">
    <property type="protein sequence ID" value="GAA3699803.1"/>
    <property type="molecule type" value="Genomic_DNA"/>
</dbReference>
<dbReference type="InterPro" id="IPR000086">
    <property type="entry name" value="NUDIX_hydrolase_dom"/>
</dbReference>
<reference evidence="5" key="1">
    <citation type="journal article" date="2019" name="Int. J. Syst. Evol. Microbiol.">
        <title>The Global Catalogue of Microorganisms (GCM) 10K type strain sequencing project: providing services to taxonomists for standard genome sequencing and annotation.</title>
        <authorList>
            <consortium name="The Broad Institute Genomics Platform"/>
            <consortium name="The Broad Institute Genome Sequencing Center for Infectious Disease"/>
            <person name="Wu L."/>
            <person name="Ma J."/>
        </authorList>
    </citation>
    <scope>NUCLEOTIDE SEQUENCE [LARGE SCALE GENOMIC DNA]</scope>
    <source>
        <strain evidence="5">JCM 16961</strain>
    </source>
</reference>
<dbReference type="InterPro" id="IPR015797">
    <property type="entry name" value="NUDIX_hydrolase-like_dom_sf"/>
</dbReference>
<dbReference type="PANTHER" id="PTHR43046:SF2">
    <property type="entry name" value="8-OXO-DGTP DIPHOSPHATASE-RELATED"/>
    <property type="match status" value="1"/>
</dbReference>
<dbReference type="PANTHER" id="PTHR43046">
    <property type="entry name" value="GDP-MANNOSE MANNOSYL HYDROLASE"/>
    <property type="match status" value="1"/>
</dbReference>
<dbReference type="Gene3D" id="3.90.79.10">
    <property type="entry name" value="Nucleoside Triphosphate Pyrophosphohydrolase"/>
    <property type="match status" value="1"/>
</dbReference>
<dbReference type="CDD" id="cd04690">
    <property type="entry name" value="NUDIX_Hydrolase"/>
    <property type="match status" value="1"/>
</dbReference>
<dbReference type="PROSITE" id="PS00893">
    <property type="entry name" value="NUDIX_BOX"/>
    <property type="match status" value="1"/>
</dbReference>
<name>A0ABP7D7H5_9MICC</name>
<comment type="caution">
    <text evidence="4">The sequence shown here is derived from an EMBL/GenBank/DDBJ whole genome shotgun (WGS) entry which is preliminary data.</text>
</comment>
<comment type="cofactor">
    <cofactor evidence="1">
        <name>Mg(2+)</name>
        <dbReference type="ChEBI" id="CHEBI:18420"/>
    </cofactor>
</comment>
<evidence type="ECO:0000256" key="2">
    <source>
        <dbReference type="ARBA" id="ARBA00022801"/>
    </source>
</evidence>
<protein>
    <submittedName>
        <fullName evidence="4">NUDIX domain-containing protein</fullName>
    </submittedName>
</protein>
<accession>A0ABP7D7H5</accession>
<proteinExistence type="predicted"/>
<dbReference type="PROSITE" id="PS51462">
    <property type="entry name" value="NUDIX"/>
    <property type="match status" value="1"/>
</dbReference>
<dbReference type="Pfam" id="PF00293">
    <property type="entry name" value="NUDIX"/>
    <property type="match status" value="1"/>
</dbReference>
<sequence length="170" mass="17682">MSAIISVSAVALLDDQGRVLLVRKRGTSLFMQPGGKPEPGESPAEAAAREVHEELGLLLEADALVPRGLWTGAAANEPGTGLRAHLFEARLADAAAAGSAAGTVTPRDVVAQAEIAELVWLRPEEALERADLAPLLREEVLPRLLRARHGTGVGAAGAPAAGPAQENWVR</sequence>
<dbReference type="Proteomes" id="UP001501536">
    <property type="component" value="Unassembled WGS sequence"/>
</dbReference>
<keyword evidence="5" id="KW-1185">Reference proteome</keyword>